<reference evidence="3 4" key="1">
    <citation type="submission" date="2017-01" db="EMBL/GenBank/DDBJ databases">
        <authorList>
            <person name="Mah S.A."/>
            <person name="Swanson W.J."/>
            <person name="Moy G.W."/>
            <person name="Vacquier V.D."/>
        </authorList>
    </citation>
    <scope>NUCLEOTIDE SEQUENCE [LARGE SCALE GENOMIC DNA]</scope>
    <source>
        <strain evidence="3 4">DSM 22694</strain>
    </source>
</reference>
<feature type="compositionally biased region" description="Polar residues" evidence="1">
    <location>
        <begin position="1"/>
        <end position="12"/>
    </location>
</feature>
<evidence type="ECO:0000256" key="1">
    <source>
        <dbReference type="SAM" id="MobiDB-lite"/>
    </source>
</evidence>
<organism evidence="3 4">
    <name type="scientific">Rhodoferax saidenbachensis</name>
    <dbReference type="NCBI Taxonomy" id="1484693"/>
    <lineage>
        <taxon>Bacteria</taxon>
        <taxon>Pseudomonadati</taxon>
        <taxon>Pseudomonadota</taxon>
        <taxon>Betaproteobacteria</taxon>
        <taxon>Burkholderiales</taxon>
        <taxon>Comamonadaceae</taxon>
        <taxon>Rhodoferax</taxon>
    </lineage>
</organism>
<evidence type="ECO:0000259" key="2">
    <source>
        <dbReference type="Pfam" id="PF04927"/>
    </source>
</evidence>
<accession>A0A1P8K7Q6</accession>
<gene>
    <name evidence="3" type="ORF">RS694_05390</name>
</gene>
<feature type="domain" description="SMP" evidence="2">
    <location>
        <begin position="5"/>
        <end position="49"/>
    </location>
</feature>
<name>A0A1P8K7Q6_9BURK</name>
<protein>
    <recommendedName>
        <fullName evidence="2">SMP domain-containing protein</fullName>
    </recommendedName>
</protein>
<dbReference type="Pfam" id="PF04927">
    <property type="entry name" value="SMP"/>
    <property type="match status" value="1"/>
</dbReference>
<proteinExistence type="predicted"/>
<evidence type="ECO:0000313" key="4">
    <source>
        <dbReference type="Proteomes" id="UP000186110"/>
    </source>
</evidence>
<dbReference type="AlphaFoldDB" id="A0A1P8K7Q6"/>
<dbReference type="InterPro" id="IPR007011">
    <property type="entry name" value="LEA_SMP_dom"/>
</dbReference>
<dbReference type="EMBL" id="CP019239">
    <property type="protein sequence ID" value="APW42024.1"/>
    <property type="molecule type" value="Genomic_DNA"/>
</dbReference>
<dbReference type="InterPro" id="IPR038213">
    <property type="entry name" value="IFI6/IFI27-like_sf"/>
</dbReference>
<dbReference type="KEGG" id="rsb:RS694_05390"/>
<sequence>MSKSSAKSTPMTGQGAARIQSAAAKVNGGQVKAGTFAARAQRAAATNQGTPKSSK</sequence>
<feature type="region of interest" description="Disordered" evidence="1">
    <location>
        <begin position="1"/>
        <end position="26"/>
    </location>
</feature>
<dbReference type="STRING" id="1484693.RS694_05390"/>
<evidence type="ECO:0000313" key="3">
    <source>
        <dbReference type="EMBL" id="APW42024.1"/>
    </source>
</evidence>
<dbReference type="Gene3D" id="6.10.110.10">
    <property type="match status" value="1"/>
</dbReference>
<keyword evidence="4" id="KW-1185">Reference proteome</keyword>
<dbReference type="Proteomes" id="UP000186110">
    <property type="component" value="Chromosome"/>
</dbReference>